<accession>A0AAD4JZ41</accession>
<dbReference type="Proteomes" id="UP001200034">
    <property type="component" value="Unassembled WGS sequence"/>
</dbReference>
<dbReference type="Pfam" id="PF05267">
    <property type="entry name" value="DUF725"/>
    <property type="match status" value="1"/>
</dbReference>
<evidence type="ECO:0000313" key="4">
    <source>
        <dbReference type="EMBL" id="KAH8370578.1"/>
    </source>
</evidence>
<dbReference type="InterPro" id="IPR007931">
    <property type="entry name" value="TsetseEP"/>
</dbReference>
<feature type="chain" id="PRO_5042245932" description="Protein TsetseEP domain-containing protein" evidence="2">
    <location>
        <begin position="18"/>
        <end position="364"/>
    </location>
</feature>
<feature type="signal peptide" evidence="2">
    <location>
        <begin position="1"/>
        <end position="17"/>
    </location>
</feature>
<comment type="caution">
    <text evidence="4">The sequence shown here is derived from an EMBL/GenBank/DDBJ whole genome shotgun (WGS) entry which is preliminary data.</text>
</comment>
<dbReference type="AlphaFoldDB" id="A0AAD4JZ41"/>
<reference evidence="4" key="1">
    <citation type="journal article" date="2021" name="Mol. Ecol. Resour.">
        <title>Phylogenomic analyses of the genus Drosophila reveals genomic signals of climate adaptation.</title>
        <authorList>
            <person name="Li F."/>
            <person name="Rane R.V."/>
            <person name="Luria V."/>
            <person name="Xiong Z."/>
            <person name="Chen J."/>
            <person name="Li Z."/>
            <person name="Catullo R.A."/>
            <person name="Griffin P.C."/>
            <person name="Schiffer M."/>
            <person name="Pearce S."/>
            <person name="Lee S.F."/>
            <person name="McElroy K."/>
            <person name="Stocker A."/>
            <person name="Shirriffs J."/>
            <person name="Cockerell F."/>
            <person name="Coppin C."/>
            <person name="Sgro C.M."/>
            <person name="Karger A."/>
            <person name="Cain J.W."/>
            <person name="Weber J.A."/>
            <person name="Santpere G."/>
            <person name="Kirschner M.W."/>
            <person name="Hoffmann A.A."/>
            <person name="Oakeshott J.G."/>
            <person name="Zhang G."/>
        </authorList>
    </citation>
    <scope>NUCLEOTIDE SEQUENCE</scope>
    <source>
        <strain evidence="4">BGI-SZ-2011g</strain>
    </source>
</reference>
<keyword evidence="5" id="KW-1185">Reference proteome</keyword>
<evidence type="ECO:0000313" key="5">
    <source>
        <dbReference type="Proteomes" id="UP001200034"/>
    </source>
</evidence>
<feature type="region of interest" description="Disordered" evidence="1">
    <location>
        <begin position="197"/>
        <end position="364"/>
    </location>
</feature>
<dbReference type="PROSITE" id="PS51257">
    <property type="entry name" value="PROKAR_LIPOPROTEIN"/>
    <property type="match status" value="1"/>
</dbReference>
<evidence type="ECO:0000256" key="1">
    <source>
        <dbReference type="SAM" id="MobiDB-lite"/>
    </source>
</evidence>
<feature type="compositionally biased region" description="Pro residues" evidence="1">
    <location>
        <begin position="353"/>
        <end position="364"/>
    </location>
</feature>
<sequence length="364" mass="37127">MKFSVALCLLLAASCSASPTSEDNYLNHFLGLQQKAMRTLISAHAISNDPDVINACFTDYLNDQQSTLTTYNKAYSGCISTSQASREEVTADSQAQRSDLQDRSTGMCGHLSSCDDVHDGLEFFECYRDASINSYKIMFTLNSDANTRYNTIKASYDTIRVTETDCVDTARLSYAQNLEKCDSDFNVCVGLDPEPTDAPVTAGPTDAPVTAGPTDAPVTAGPTDAPVTAGPTDAPVTAGPTDAPVTAGPTDAPVTAGPTDAPVTAGPTDAPVTAGPTDAPVTAGPTDAPVTAGPTDAPVTAGPTDAPVTAGPTDAPVTAGPTDAPVTAGPTDAPVTAGPTDAPETVETTDAPVPEPTTEPAPEE</sequence>
<protein>
    <recommendedName>
        <fullName evidence="3">Protein TsetseEP domain-containing protein</fullName>
    </recommendedName>
</protein>
<feature type="domain" description="Protein TsetseEP" evidence="3">
    <location>
        <begin position="54"/>
        <end position="170"/>
    </location>
</feature>
<keyword evidence="2" id="KW-0732">Signal</keyword>
<evidence type="ECO:0000259" key="3">
    <source>
        <dbReference type="Pfam" id="PF05267"/>
    </source>
</evidence>
<feature type="non-terminal residue" evidence="4">
    <location>
        <position position="1"/>
    </location>
</feature>
<evidence type="ECO:0000256" key="2">
    <source>
        <dbReference type="SAM" id="SignalP"/>
    </source>
</evidence>
<gene>
    <name evidence="4" type="ORF">KR093_004176</name>
</gene>
<name>A0AAD4JZ41_9MUSC</name>
<proteinExistence type="predicted"/>
<feature type="compositionally biased region" description="Low complexity" evidence="1">
    <location>
        <begin position="343"/>
        <end position="352"/>
    </location>
</feature>
<dbReference type="EMBL" id="JAJJHW010002585">
    <property type="protein sequence ID" value="KAH8370578.1"/>
    <property type="molecule type" value="Genomic_DNA"/>
</dbReference>
<organism evidence="4 5">
    <name type="scientific">Drosophila rubida</name>
    <dbReference type="NCBI Taxonomy" id="30044"/>
    <lineage>
        <taxon>Eukaryota</taxon>
        <taxon>Metazoa</taxon>
        <taxon>Ecdysozoa</taxon>
        <taxon>Arthropoda</taxon>
        <taxon>Hexapoda</taxon>
        <taxon>Insecta</taxon>
        <taxon>Pterygota</taxon>
        <taxon>Neoptera</taxon>
        <taxon>Endopterygota</taxon>
        <taxon>Diptera</taxon>
        <taxon>Brachycera</taxon>
        <taxon>Muscomorpha</taxon>
        <taxon>Ephydroidea</taxon>
        <taxon>Drosophilidae</taxon>
        <taxon>Drosophila</taxon>
    </lineage>
</organism>